<dbReference type="InterPro" id="IPR056681">
    <property type="entry name" value="DUF7779"/>
</dbReference>
<dbReference type="PANTHER" id="PTHR46082">
    <property type="entry name" value="ATP/GTP-BINDING PROTEIN-RELATED"/>
    <property type="match status" value="1"/>
</dbReference>
<accession>A0A919E0T8</accession>
<protein>
    <submittedName>
        <fullName evidence="5">ATP-binding protein</fullName>
    </submittedName>
</protein>
<dbReference type="Pfam" id="PF13374">
    <property type="entry name" value="TPR_10"/>
    <property type="match status" value="2"/>
</dbReference>
<dbReference type="InterPro" id="IPR002182">
    <property type="entry name" value="NB-ARC"/>
</dbReference>
<dbReference type="AlphaFoldDB" id="A0A919E0T8"/>
<keyword evidence="1" id="KW-0175">Coiled coil</keyword>
<dbReference type="InterPro" id="IPR027417">
    <property type="entry name" value="P-loop_NTPase"/>
</dbReference>
<dbReference type="GO" id="GO:0043531">
    <property type="term" value="F:ADP binding"/>
    <property type="evidence" value="ECO:0007669"/>
    <property type="project" value="InterPro"/>
</dbReference>
<dbReference type="Pfam" id="PF25000">
    <property type="entry name" value="DUF7779"/>
    <property type="match status" value="1"/>
</dbReference>
<feature type="domain" description="DUF7779" evidence="4">
    <location>
        <begin position="679"/>
        <end position="770"/>
    </location>
</feature>
<dbReference type="NCBIfam" id="NF040586">
    <property type="entry name" value="FxSxx_TPR"/>
    <property type="match status" value="1"/>
</dbReference>
<dbReference type="InterPro" id="IPR053137">
    <property type="entry name" value="NLR-like"/>
</dbReference>
<dbReference type="RefSeq" id="WP_190204108.1">
    <property type="nucleotide sequence ID" value="NZ_BNBI01000004.1"/>
</dbReference>
<dbReference type="EMBL" id="BNBI01000004">
    <property type="protein sequence ID" value="GHE98281.1"/>
    <property type="molecule type" value="Genomic_DNA"/>
</dbReference>
<feature type="region of interest" description="Disordered" evidence="2">
    <location>
        <begin position="1"/>
        <end position="28"/>
    </location>
</feature>
<proteinExistence type="predicted"/>
<keyword evidence="6" id="KW-1185">Reference proteome</keyword>
<reference evidence="5" key="2">
    <citation type="submission" date="2020-09" db="EMBL/GenBank/DDBJ databases">
        <authorList>
            <person name="Sun Q."/>
            <person name="Ohkuma M."/>
        </authorList>
    </citation>
    <scope>NUCLEOTIDE SEQUENCE</scope>
    <source>
        <strain evidence="5">JCM 4477</strain>
    </source>
</reference>
<dbReference type="GO" id="GO:0005524">
    <property type="term" value="F:ATP binding"/>
    <property type="evidence" value="ECO:0007669"/>
    <property type="project" value="UniProtKB-KW"/>
</dbReference>
<feature type="coiled-coil region" evidence="1">
    <location>
        <begin position="134"/>
        <end position="248"/>
    </location>
</feature>
<gene>
    <name evidence="5" type="ORF">GCM10018772_23380</name>
</gene>
<sequence length="1258" mass="136801">MERQVPADEESGATVPGELLPHDDTTDRVGASIGLRPLTADLGPERRALAIELRRSFTVLGLSVRAYAAARHHSASSVSRYLSGETVAPDHFVATLMDDVGRTLGRPMSVQARARMTGLQRTALRATDSRSWKVQDLEDRLAAALQDAQVARTQADAVATLLRLERERAAGLEAERQELAVAVAAHQAEDTEVEVVRAEQHRVRAERDALLRRVADLEAALDAAEQCVARTEQRCARRERELLAAEAEAAAGQDRDRQRQEAGHVRLRAAAVRDREAAPATSYATGRGLEMAPAVTIVDGDPDRGWAEELSSTFQTQGHFVTVVPWNPRVKRNPGPLLEQVMARQPGPVLLLLNAMHLTRAEITDDHWDQVLSRFTAEQRVRLAVVWVGPSDSLPAPLEALRACQLTDDLARDDVQARVRALLDRSGQGAFRATPRVWGGVPNRNAAFTGRDALLGNTRRLLREARVVTLYGMPGIGKTQMATEYAHRFSGEYDIVWWIPAGPGSAVGQGFAGLARALALRAGVRFTTQVAAARDALRGGVPYRRWLLVLDGADEPDEVAGMVPEGPGHVLITSRNPEWSEHGSTLLDVCGYKRDESVAFLHHRAPHLPGTEADRLADAVGDLPLLLDQAALRLQESGLPDEESTELLGTTLDLGDLPVSSGYPVPFVTLWSEVLDRLRTTAPEAHDLLRLCAFFAPGPVPVHLLDQMPRRELPGGIAALLDEPRRWNRAVHALRRCSAVRTEPDDTTGRTMSLHPVVQRIVRDAMPEAERDGLAGVARRALAAADPGEPADITTWPRYADVLPHLRHADAHLGDGSDERRLIRNCLVNLRLSGRWAAGVELGEQALQALRDRTGGDDDPAVWNLIHQYTPLLCALGDYRRAEELDRAAAESAARVAGLQDPRYVQATARVSAALLGSGAYSDAVPGLTAAAETFARLFGETDLRTVDAQLRLAVAYRVLGDYGRALRLDGKCVDVYRRQVGRHDMSCLVAETHYAVDLRLLGQYPEATSVQRPVVDAARHLLGRDHPVTLRAEHSLGLCLLEQGDRTAAGGLMAGALRRARDTVGEQSPLALVFASSLSCFQRAYGDLDMAAELSARVVAHCEARFDEGHPWIAGARANHGLVLLASADLTRARALLEQALKDMRAAVGEDHPWTLGCAVGTSVVRDELGRKEAAVALSQDTADRAVTLLGSGHPLSLQARLAHAATLRSSSPGAPSHQLERETLADLAALWGADDERTLAARRRARAYWNFEPQVV</sequence>
<evidence type="ECO:0000313" key="6">
    <source>
        <dbReference type="Proteomes" id="UP000630718"/>
    </source>
</evidence>
<dbReference type="Pfam" id="PF13424">
    <property type="entry name" value="TPR_12"/>
    <property type="match status" value="1"/>
</dbReference>
<evidence type="ECO:0000256" key="1">
    <source>
        <dbReference type="SAM" id="Coils"/>
    </source>
</evidence>
<dbReference type="SUPFAM" id="SSF48452">
    <property type="entry name" value="TPR-like"/>
    <property type="match status" value="3"/>
</dbReference>
<comment type="caution">
    <text evidence="5">The sequence shown here is derived from an EMBL/GenBank/DDBJ whole genome shotgun (WGS) entry which is preliminary data.</text>
</comment>
<organism evidence="5 6">
    <name type="scientific">Streptomyces fumanus</name>
    <dbReference type="NCBI Taxonomy" id="67302"/>
    <lineage>
        <taxon>Bacteria</taxon>
        <taxon>Bacillati</taxon>
        <taxon>Actinomycetota</taxon>
        <taxon>Actinomycetes</taxon>
        <taxon>Kitasatosporales</taxon>
        <taxon>Streptomycetaceae</taxon>
        <taxon>Streptomyces</taxon>
    </lineage>
</organism>
<reference evidence="5" key="1">
    <citation type="journal article" date="2014" name="Int. J. Syst. Evol. Microbiol.">
        <title>Complete genome sequence of Corynebacterium casei LMG S-19264T (=DSM 44701T), isolated from a smear-ripened cheese.</title>
        <authorList>
            <consortium name="US DOE Joint Genome Institute (JGI-PGF)"/>
            <person name="Walter F."/>
            <person name="Albersmeier A."/>
            <person name="Kalinowski J."/>
            <person name="Ruckert C."/>
        </authorList>
    </citation>
    <scope>NUCLEOTIDE SEQUENCE</scope>
    <source>
        <strain evidence="5">JCM 4477</strain>
    </source>
</reference>
<dbReference type="Proteomes" id="UP000630718">
    <property type="component" value="Unassembled WGS sequence"/>
</dbReference>
<evidence type="ECO:0000313" key="5">
    <source>
        <dbReference type="EMBL" id="GHE98281.1"/>
    </source>
</evidence>
<dbReference type="PANTHER" id="PTHR46082:SF6">
    <property type="entry name" value="AAA+ ATPASE DOMAIN-CONTAINING PROTEIN-RELATED"/>
    <property type="match status" value="1"/>
</dbReference>
<evidence type="ECO:0000259" key="4">
    <source>
        <dbReference type="Pfam" id="PF25000"/>
    </source>
</evidence>
<dbReference type="SUPFAM" id="SSF52540">
    <property type="entry name" value="P-loop containing nucleoside triphosphate hydrolases"/>
    <property type="match status" value="1"/>
</dbReference>
<keyword evidence="5" id="KW-0547">Nucleotide-binding</keyword>
<dbReference type="Gene3D" id="1.25.40.10">
    <property type="entry name" value="Tetratricopeptide repeat domain"/>
    <property type="match status" value="2"/>
</dbReference>
<dbReference type="Pfam" id="PF00931">
    <property type="entry name" value="NB-ARC"/>
    <property type="match status" value="1"/>
</dbReference>
<keyword evidence="5" id="KW-0067">ATP-binding</keyword>
<dbReference type="Gene3D" id="3.40.50.300">
    <property type="entry name" value="P-loop containing nucleotide triphosphate hydrolases"/>
    <property type="match status" value="1"/>
</dbReference>
<name>A0A919E0T8_9ACTN</name>
<dbReference type="InterPro" id="IPR011990">
    <property type="entry name" value="TPR-like_helical_dom_sf"/>
</dbReference>
<evidence type="ECO:0000259" key="3">
    <source>
        <dbReference type="Pfam" id="PF00931"/>
    </source>
</evidence>
<feature type="domain" description="NB-ARC" evidence="3">
    <location>
        <begin position="463"/>
        <end position="580"/>
    </location>
</feature>
<evidence type="ECO:0000256" key="2">
    <source>
        <dbReference type="SAM" id="MobiDB-lite"/>
    </source>
</evidence>